<dbReference type="SUPFAM" id="SSF46966">
    <property type="entry name" value="Spectrin repeat"/>
    <property type="match status" value="1"/>
</dbReference>
<dbReference type="Gene3D" id="1.20.58.60">
    <property type="match status" value="1"/>
</dbReference>
<keyword evidence="2" id="KW-1185">Reference proteome</keyword>
<accession>A0ABU7BM02</accession>
<name>A0ABU7BM02_9TELE</name>
<dbReference type="EMBL" id="JAHUTI010059030">
    <property type="protein sequence ID" value="MED6250449.1"/>
    <property type="molecule type" value="Genomic_DNA"/>
</dbReference>
<dbReference type="Proteomes" id="UP001345963">
    <property type="component" value="Unassembled WGS sequence"/>
</dbReference>
<gene>
    <name evidence="1" type="ORF">ATANTOWER_009517</name>
</gene>
<organism evidence="1 2">
    <name type="scientific">Ataeniobius toweri</name>
    <dbReference type="NCBI Taxonomy" id="208326"/>
    <lineage>
        <taxon>Eukaryota</taxon>
        <taxon>Metazoa</taxon>
        <taxon>Chordata</taxon>
        <taxon>Craniata</taxon>
        <taxon>Vertebrata</taxon>
        <taxon>Euteleostomi</taxon>
        <taxon>Actinopterygii</taxon>
        <taxon>Neopterygii</taxon>
        <taxon>Teleostei</taxon>
        <taxon>Neoteleostei</taxon>
        <taxon>Acanthomorphata</taxon>
        <taxon>Ovalentaria</taxon>
        <taxon>Atherinomorphae</taxon>
        <taxon>Cyprinodontiformes</taxon>
        <taxon>Goodeidae</taxon>
        <taxon>Ataeniobius</taxon>
    </lineage>
</organism>
<feature type="non-terminal residue" evidence="1">
    <location>
        <position position="191"/>
    </location>
</feature>
<protein>
    <submittedName>
        <fullName evidence="1">Uncharacterized protein</fullName>
    </submittedName>
</protein>
<evidence type="ECO:0000313" key="2">
    <source>
        <dbReference type="Proteomes" id="UP001345963"/>
    </source>
</evidence>
<sequence>MDEEKASVEDLLRRGEELLQQTSDEAQREELTVMLLTLQSQYSAHRDLLTVRQFTISERSSSSQIFREQTSEFTAEEMFATGHSSTQMLTSSDYLLEINKVLLAMANNELLLNSSELNGGLYEDFSSQEDTLKTIKDNLEQLGEQVTGIHERQPEAMRDASADEVVQIGDNLTQLNAEWDRLNRMYNQRKG</sequence>
<comment type="caution">
    <text evidence="1">The sequence shown here is derived from an EMBL/GenBank/DDBJ whole genome shotgun (WGS) entry which is preliminary data.</text>
</comment>
<reference evidence="1 2" key="1">
    <citation type="submission" date="2021-07" db="EMBL/GenBank/DDBJ databases">
        <authorList>
            <person name="Palmer J.M."/>
        </authorList>
    </citation>
    <scope>NUCLEOTIDE SEQUENCE [LARGE SCALE GENOMIC DNA]</scope>
    <source>
        <strain evidence="1 2">AT_MEX2019</strain>
        <tissue evidence="1">Muscle</tissue>
    </source>
</reference>
<proteinExistence type="predicted"/>
<evidence type="ECO:0000313" key="1">
    <source>
        <dbReference type="EMBL" id="MED6250449.1"/>
    </source>
</evidence>